<comment type="caution">
    <text evidence="1">The sequence shown here is derived from an EMBL/GenBank/DDBJ whole genome shotgun (WGS) entry which is preliminary data.</text>
</comment>
<dbReference type="Proteomes" id="UP001501844">
    <property type="component" value="Unassembled WGS sequence"/>
</dbReference>
<evidence type="ECO:0000313" key="1">
    <source>
        <dbReference type="EMBL" id="GAA4295920.1"/>
    </source>
</evidence>
<sequence>MYHLYAQLVSESQKLEDAQSLTSEAHALIINEKIVGYFKTYYSACRFAISELGDDDFRVEKLKHCA</sequence>
<gene>
    <name evidence="1" type="ORF">GCM10023183_02220</name>
</gene>
<dbReference type="EMBL" id="BAABGX010000001">
    <property type="protein sequence ID" value="GAA4295920.1"/>
    <property type="molecule type" value="Genomic_DNA"/>
</dbReference>
<protein>
    <submittedName>
        <fullName evidence="1">Uncharacterized protein</fullName>
    </submittedName>
</protein>
<evidence type="ECO:0000313" key="2">
    <source>
        <dbReference type="Proteomes" id="UP001501844"/>
    </source>
</evidence>
<dbReference type="RefSeq" id="WP_345161468.1">
    <property type="nucleotide sequence ID" value="NZ_BAABGX010000001.1"/>
</dbReference>
<proteinExistence type="predicted"/>
<organism evidence="1 2">
    <name type="scientific">Nibribacter koreensis</name>
    <dbReference type="NCBI Taxonomy" id="1084519"/>
    <lineage>
        <taxon>Bacteria</taxon>
        <taxon>Pseudomonadati</taxon>
        <taxon>Bacteroidota</taxon>
        <taxon>Cytophagia</taxon>
        <taxon>Cytophagales</taxon>
        <taxon>Hymenobacteraceae</taxon>
        <taxon>Nibribacter</taxon>
    </lineage>
</organism>
<name>A0ABP8F697_9BACT</name>
<reference evidence="2" key="1">
    <citation type="journal article" date="2019" name="Int. J. Syst. Evol. Microbiol.">
        <title>The Global Catalogue of Microorganisms (GCM) 10K type strain sequencing project: providing services to taxonomists for standard genome sequencing and annotation.</title>
        <authorList>
            <consortium name="The Broad Institute Genomics Platform"/>
            <consortium name="The Broad Institute Genome Sequencing Center for Infectious Disease"/>
            <person name="Wu L."/>
            <person name="Ma J."/>
        </authorList>
    </citation>
    <scope>NUCLEOTIDE SEQUENCE [LARGE SCALE GENOMIC DNA]</scope>
    <source>
        <strain evidence="2">JCM 17917</strain>
    </source>
</reference>
<accession>A0ABP8F697</accession>
<keyword evidence="2" id="KW-1185">Reference proteome</keyword>